<dbReference type="EMBL" id="WOCE01000012">
    <property type="protein sequence ID" value="KAE9602854.1"/>
    <property type="molecule type" value="Genomic_DNA"/>
</dbReference>
<comment type="caution">
    <text evidence="2">The sequence shown here is derived from an EMBL/GenBank/DDBJ whole genome shotgun (WGS) entry which is preliminary data.</text>
</comment>
<keyword evidence="3" id="KW-1185">Reference proteome</keyword>
<dbReference type="InterPro" id="IPR022709">
    <property type="entry name" value="SCAI"/>
</dbReference>
<dbReference type="GO" id="GO:0006351">
    <property type="term" value="P:DNA-templated transcription"/>
    <property type="evidence" value="ECO:0007669"/>
    <property type="project" value="InterPro"/>
</dbReference>
<dbReference type="AlphaFoldDB" id="A0A6A4PNM9"/>
<gene>
    <name evidence="2" type="ORF">Lalb_Chr12g0203971</name>
</gene>
<organism evidence="2 3">
    <name type="scientific">Lupinus albus</name>
    <name type="common">White lupine</name>
    <name type="synonym">Lupinus termis</name>
    <dbReference type="NCBI Taxonomy" id="3870"/>
    <lineage>
        <taxon>Eukaryota</taxon>
        <taxon>Viridiplantae</taxon>
        <taxon>Streptophyta</taxon>
        <taxon>Embryophyta</taxon>
        <taxon>Tracheophyta</taxon>
        <taxon>Spermatophyta</taxon>
        <taxon>Magnoliopsida</taxon>
        <taxon>eudicotyledons</taxon>
        <taxon>Gunneridae</taxon>
        <taxon>Pentapetalae</taxon>
        <taxon>rosids</taxon>
        <taxon>fabids</taxon>
        <taxon>Fabales</taxon>
        <taxon>Fabaceae</taxon>
        <taxon>Papilionoideae</taxon>
        <taxon>50 kb inversion clade</taxon>
        <taxon>genistoids sensu lato</taxon>
        <taxon>core genistoids</taxon>
        <taxon>Genisteae</taxon>
        <taxon>Lupinus</taxon>
    </lineage>
</organism>
<dbReference type="Proteomes" id="UP000447434">
    <property type="component" value="Chromosome 12"/>
</dbReference>
<accession>A0A6A4PNM9</accession>
<dbReference type="Pfam" id="PF12070">
    <property type="entry name" value="SCAI"/>
    <property type="match status" value="1"/>
</dbReference>
<reference evidence="3" key="1">
    <citation type="journal article" date="2020" name="Nat. Commun.">
        <title>Genome sequence of the cluster root forming white lupin.</title>
        <authorList>
            <person name="Hufnagel B."/>
            <person name="Marques A."/>
            <person name="Soriano A."/>
            <person name="Marques L."/>
            <person name="Divol F."/>
            <person name="Doumas P."/>
            <person name="Sallet E."/>
            <person name="Mancinotti D."/>
            <person name="Carrere S."/>
            <person name="Marande W."/>
            <person name="Arribat S."/>
            <person name="Keller J."/>
            <person name="Huneau C."/>
            <person name="Blein T."/>
            <person name="Aime D."/>
            <person name="Laguerre M."/>
            <person name="Taylor J."/>
            <person name="Schubert V."/>
            <person name="Nelson M."/>
            <person name="Geu-Flores F."/>
            <person name="Crespi M."/>
            <person name="Gallardo-Guerrero K."/>
            <person name="Delaux P.-M."/>
            <person name="Salse J."/>
            <person name="Berges H."/>
            <person name="Guyot R."/>
            <person name="Gouzy J."/>
            <person name="Peret B."/>
        </authorList>
    </citation>
    <scope>NUCLEOTIDE SEQUENCE [LARGE SCALE GENOMIC DNA]</scope>
    <source>
        <strain evidence="3">cv. Amiga</strain>
    </source>
</reference>
<dbReference type="OrthoDB" id="525027at2759"/>
<sequence>MSDDDHELQTFRALVESADRKFARVRDAPTYDHGGSQSHLFQKVFKAYTRLWKFQQENRAKLVQSGLNRWEIGEIASRIGQLYFSQYMRTSECRFLIEAYVFYEAILSRRYFQGSKASSSPKDLGVRSKELRFYARFLLVSLILNRVDMVKHLMNCFVALVDDCRSNFRETNFKEWKQVVQEIVRFTKVDNGFSVRSMRYCSAIDTHRASLPYVARFHAKRVLKFQDALLTSYHRNEVKFAELTLDTYRMIQCLEWEPSVSFLQRHTVKPNENGDIIDHSGASAIIDLNLAADMTDPTMPPNPRKATLYHPTVTHLMAVMATICEELPPDSVVLVYLSASGKACLNNVSQMENSGSVGSSKYSRRSIFSRTTQEQNSGTSESQSRGKSELSCYDNYLWFGPKGDGGSNNLYPGDLIPFTRKPLFLIIDSDNSHAFKVLHGAERGETAALFLSPLKPLFKNPSDVNLHNGSQFTFFLTAPLSAFCQMIGLFPSETDTDVYSEAENILTNAFTEWEIIICSTTSMDIVWAQMISDPFLRRLILRFIFCRSVISFLCPPEESEQYLPLCLPNLPNSVAPKSEAVRSAVMQLAGHFDVADSFYFTDT</sequence>
<dbReference type="GO" id="GO:0003714">
    <property type="term" value="F:transcription corepressor activity"/>
    <property type="evidence" value="ECO:0007669"/>
    <property type="project" value="InterPro"/>
</dbReference>
<evidence type="ECO:0000313" key="3">
    <source>
        <dbReference type="Proteomes" id="UP000447434"/>
    </source>
</evidence>
<evidence type="ECO:0000256" key="1">
    <source>
        <dbReference type="SAM" id="MobiDB-lite"/>
    </source>
</evidence>
<feature type="compositionally biased region" description="Polar residues" evidence="1">
    <location>
        <begin position="350"/>
        <end position="385"/>
    </location>
</feature>
<evidence type="ECO:0008006" key="4">
    <source>
        <dbReference type="Google" id="ProtNLM"/>
    </source>
</evidence>
<proteinExistence type="predicted"/>
<dbReference type="PANTHER" id="PTHR21243">
    <property type="entry name" value="PROTEIN SCAI"/>
    <property type="match status" value="1"/>
</dbReference>
<name>A0A6A4PNM9_LUPAL</name>
<evidence type="ECO:0000313" key="2">
    <source>
        <dbReference type="EMBL" id="KAE9602854.1"/>
    </source>
</evidence>
<protein>
    <recommendedName>
        <fullName evidence="4">Protein SCAI</fullName>
    </recommendedName>
</protein>
<feature type="region of interest" description="Disordered" evidence="1">
    <location>
        <begin position="350"/>
        <end position="386"/>
    </location>
</feature>